<dbReference type="KEGG" id="vg:65131050"/>
<evidence type="ECO:0000313" key="2">
    <source>
        <dbReference type="Proteomes" id="UP000593850"/>
    </source>
</evidence>
<dbReference type="Proteomes" id="UP000593850">
    <property type="component" value="Segment"/>
</dbReference>
<sequence>MKKVYYIRKSFFESSSKFENRVNSILKDIADNNTIDSVSWNNKAIMVYYEIEKKKPAIKGFSK</sequence>
<organism evidence="1 2">
    <name type="scientific">uncultured phage cr4_1</name>
    <dbReference type="NCBI Taxonomy" id="2772084"/>
    <lineage>
        <taxon>Viruses</taxon>
        <taxon>Duplodnaviria</taxon>
        <taxon>Heunggongvirae</taxon>
        <taxon>Uroviricota</taxon>
        <taxon>Caudoviricetes</taxon>
        <taxon>Crassvirales</taxon>
        <taxon>Suoliviridae</taxon>
        <taxon>Loutivirinae</taxon>
        <taxon>Buorbuivirus</taxon>
        <taxon>Buorbuivirus hominis</taxon>
    </lineage>
</organism>
<name>A0A7M1RVR3_9CAUD</name>
<reference evidence="1 2" key="1">
    <citation type="submission" date="2020-07" db="EMBL/GenBank/DDBJ databases">
        <title>Taxonomic proposal: Crassvirales, a new order of highly abundant and diverse bacterial viruses.</title>
        <authorList>
            <person name="Shkoporov A.N."/>
            <person name="Stockdale S.R."/>
            <person name="Guerin E."/>
            <person name="Ross R.P."/>
            <person name="Hill C."/>
        </authorList>
    </citation>
    <scope>NUCLEOTIDE SEQUENCE [LARGE SCALE GENOMIC DNA]</scope>
</reference>
<evidence type="ECO:0000313" key="1">
    <source>
        <dbReference type="EMBL" id="QOR57120.1"/>
    </source>
</evidence>
<dbReference type="EMBL" id="MT774400">
    <property type="protein sequence ID" value="QOR57120.1"/>
    <property type="molecule type" value="Genomic_DNA"/>
</dbReference>
<accession>A0A7M1RVR3</accession>
<keyword evidence="2" id="KW-1185">Reference proteome</keyword>
<protein>
    <submittedName>
        <fullName evidence="1">Uncharacterized protein</fullName>
    </submittedName>
</protein>
<dbReference type="GeneID" id="65131050"/>
<dbReference type="RefSeq" id="YP_010112572.1">
    <property type="nucleotide sequence ID" value="NC_055893.1"/>
</dbReference>
<proteinExistence type="predicted"/>